<protein>
    <submittedName>
        <fullName evidence="2">Uncharacterized protein</fullName>
    </submittedName>
</protein>
<dbReference type="EMBL" id="LATX01002500">
    <property type="protein sequence ID" value="KTB28175.1"/>
    <property type="molecule type" value="Genomic_DNA"/>
</dbReference>
<sequence>MAKKDKNKYAGHSTSASTYKPALQQHSYVSTSSHVQMTPINVTAYHQPTLLTNPDASIPTYLVDQDPYPLDSLVYPLGPTSAQNGDKPEVEPENVKVKKKAK</sequence>
<name>A0A0W0EVT6_MONRR</name>
<evidence type="ECO:0000256" key="1">
    <source>
        <dbReference type="SAM" id="MobiDB-lite"/>
    </source>
</evidence>
<dbReference type="Proteomes" id="UP000054988">
    <property type="component" value="Unassembled WGS sequence"/>
</dbReference>
<proteinExistence type="predicted"/>
<organism evidence="2 3">
    <name type="scientific">Moniliophthora roreri</name>
    <name type="common">Frosty pod rot fungus</name>
    <name type="synonym">Monilia roreri</name>
    <dbReference type="NCBI Taxonomy" id="221103"/>
    <lineage>
        <taxon>Eukaryota</taxon>
        <taxon>Fungi</taxon>
        <taxon>Dikarya</taxon>
        <taxon>Basidiomycota</taxon>
        <taxon>Agaricomycotina</taxon>
        <taxon>Agaricomycetes</taxon>
        <taxon>Agaricomycetidae</taxon>
        <taxon>Agaricales</taxon>
        <taxon>Marasmiineae</taxon>
        <taxon>Marasmiaceae</taxon>
        <taxon>Moniliophthora</taxon>
    </lineage>
</organism>
<reference evidence="2 3" key="1">
    <citation type="submission" date="2015-12" db="EMBL/GenBank/DDBJ databases">
        <title>Draft genome sequence of Moniliophthora roreri, the causal agent of frosty pod rot of cacao.</title>
        <authorList>
            <person name="Aime M.C."/>
            <person name="Diaz-Valderrama J.R."/>
            <person name="Kijpornyongpan T."/>
            <person name="Phillips-Mora W."/>
        </authorList>
    </citation>
    <scope>NUCLEOTIDE SEQUENCE [LARGE SCALE GENOMIC DNA]</scope>
    <source>
        <strain evidence="2 3">MCA 2952</strain>
    </source>
</reference>
<feature type="region of interest" description="Disordered" evidence="1">
    <location>
        <begin position="73"/>
        <end position="102"/>
    </location>
</feature>
<evidence type="ECO:0000313" key="3">
    <source>
        <dbReference type="Proteomes" id="UP000054988"/>
    </source>
</evidence>
<dbReference type="AlphaFoldDB" id="A0A0W0EVT6"/>
<feature type="compositionally biased region" description="Basic and acidic residues" evidence="1">
    <location>
        <begin position="86"/>
        <end position="96"/>
    </location>
</feature>
<gene>
    <name evidence="2" type="ORF">WG66_19263</name>
</gene>
<evidence type="ECO:0000313" key="2">
    <source>
        <dbReference type="EMBL" id="KTB28175.1"/>
    </source>
</evidence>
<accession>A0A0W0EVT6</accession>
<comment type="caution">
    <text evidence="2">The sequence shown here is derived from an EMBL/GenBank/DDBJ whole genome shotgun (WGS) entry which is preliminary data.</text>
</comment>